<dbReference type="Proteomes" id="UP001189429">
    <property type="component" value="Unassembled WGS sequence"/>
</dbReference>
<keyword evidence="2" id="KW-0808">Transferase</keyword>
<gene>
    <name evidence="3" type="ORF">PCOR1329_LOCUS84688</name>
</gene>
<evidence type="ECO:0008006" key="5">
    <source>
        <dbReference type="Google" id="ProtNLM"/>
    </source>
</evidence>
<dbReference type="Pfam" id="PF01793">
    <property type="entry name" value="Glyco_transf_15"/>
    <property type="match status" value="1"/>
</dbReference>
<protein>
    <recommendedName>
        <fullName evidence="5">Protein xylosyltransferase</fullName>
    </recommendedName>
</protein>
<dbReference type="EMBL" id="CAUYUJ010022415">
    <property type="protein sequence ID" value="CAK0910530.1"/>
    <property type="molecule type" value="Genomic_DNA"/>
</dbReference>
<evidence type="ECO:0000313" key="4">
    <source>
        <dbReference type="Proteomes" id="UP001189429"/>
    </source>
</evidence>
<comment type="similarity">
    <text evidence="1">Belongs to the glycosyltransferase 15 family.</text>
</comment>
<dbReference type="PANTHER" id="PTHR31121">
    <property type="entry name" value="ALPHA-1,2 MANNOSYLTRANSFERASE KTR1"/>
    <property type="match status" value="1"/>
</dbReference>
<proteinExistence type="inferred from homology"/>
<dbReference type="PANTHER" id="PTHR31121:SF6">
    <property type="entry name" value="ALPHA-1,2 MANNOSYLTRANSFERASE KTR1"/>
    <property type="match status" value="1"/>
</dbReference>
<accession>A0ABN9YCT5</accession>
<evidence type="ECO:0000256" key="2">
    <source>
        <dbReference type="ARBA" id="ARBA00022679"/>
    </source>
</evidence>
<evidence type="ECO:0000256" key="1">
    <source>
        <dbReference type="ARBA" id="ARBA00007677"/>
    </source>
</evidence>
<dbReference type="Gene3D" id="3.90.550.10">
    <property type="entry name" value="Spore Coat Polysaccharide Biosynthesis Protein SpsA, Chain A"/>
    <property type="match status" value="1"/>
</dbReference>
<evidence type="ECO:0000313" key="3">
    <source>
        <dbReference type="EMBL" id="CAK0910530.1"/>
    </source>
</evidence>
<reference evidence="3" key="1">
    <citation type="submission" date="2023-10" db="EMBL/GenBank/DDBJ databases">
        <authorList>
            <person name="Chen Y."/>
            <person name="Shah S."/>
            <person name="Dougan E. K."/>
            <person name="Thang M."/>
            <person name="Chan C."/>
        </authorList>
    </citation>
    <scope>NUCLEOTIDE SEQUENCE [LARGE SCALE GENOMIC DNA]</scope>
</reference>
<keyword evidence="4" id="KW-1185">Reference proteome</keyword>
<name>A0ABN9YCT5_9DINO</name>
<dbReference type="SUPFAM" id="SSF53448">
    <property type="entry name" value="Nucleotide-diphospho-sugar transferases"/>
    <property type="match status" value="1"/>
</dbReference>
<dbReference type="InterPro" id="IPR029044">
    <property type="entry name" value="Nucleotide-diphossugar_trans"/>
</dbReference>
<dbReference type="InterPro" id="IPR002685">
    <property type="entry name" value="Glyco_trans_15"/>
</dbReference>
<organism evidence="3 4">
    <name type="scientific">Prorocentrum cordatum</name>
    <dbReference type="NCBI Taxonomy" id="2364126"/>
    <lineage>
        <taxon>Eukaryota</taxon>
        <taxon>Sar</taxon>
        <taxon>Alveolata</taxon>
        <taxon>Dinophyceae</taxon>
        <taxon>Prorocentrales</taxon>
        <taxon>Prorocentraceae</taxon>
        <taxon>Prorocentrum</taxon>
    </lineage>
</organism>
<comment type="caution">
    <text evidence="3">The sequence shown here is derived from an EMBL/GenBank/DDBJ whole genome shotgun (WGS) entry which is preliminary data.</text>
</comment>
<sequence length="215" mass="25429">MNTCARAVSTSYKHMNQFFTKAMYEHESLQKYRYYLRMDADFEFQMGLNMDPFCLMAKTGRKFVWQTRRHVRDLTCSEGLWEWFLKYQQDNGLTPQDTHIWGESASMINYVGYVGMGDLDFFRSERVRKLAAALNEDGRVYLNRWSDQTYYVLLLALFENHTAVGDLGFWWSEDLFCHKCRKPGRFDPFTGKVHFDGGALPSRSHGQKQRLSEMR</sequence>